<dbReference type="RefSeq" id="WP_188737432.1">
    <property type="nucleotide sequence ID" value="NZ_BMLW01000016.1"/>
</dbReference>
<evidence type="ECO:0000256" key="7">
    <source>
        <dbReference type="ARBA" id="ARBA00016549"/>
    </source>
</evidence>
<evidence type="ECO:0000313" key="13">
    <source>
        <dbReference type="EMBL" id="GGP15820.1"/>
    </source>
</evidence>
<dbReference type="Proteomes" id="UP000641206">
    <property type="component" value="Unassembled WGS sequence"/>
</dbReference>
<dbReference type="Gene3D" id="3.50.30.40">
    <property type="entry name" value="Ribonuclease E inhibitor RraA/RraA-like"/>
    <property type="match status" value="1"/>
</dbReference>
<comment type="cofactor">
    <cofactor evidence="2">
        <name>a divalent metal cation</name>
        <dbReference type="ChEBI" id="CHEBI:60240"/>
    </cofactor>
</comment>
<evidence type="ECO:0000256" key="4">
    <source>
        <dbReference type="ARBA" id="ARBA00011233"/>
    </source>
</evidence>
<dbReference type="Pfam" id="PF03737">
    <property type="entry name" value="RraA-like"/>
    <property type="match status" value="1"/>
</dbReference>
<dbReference type="PANTHER" id="PTHR33254">
    <property type="entry name" value="4-HYDROXY-4-METHYL-2-OXOGLUTARATE ALDOLASE 3-RELATED"/>
    <property type="match status" value="1"/>
</dbReference>
<dbReference type="GO" id="GO:0032259">
    <property type="term" value="P:methylation"/>
    <property type="evidence" value="ECO:0007669"/>
    <property type="project" value="UniProtKB-KW"/>
</dbReference>
<evidence type="ECO:0000256" key="6">
    <source>
        <dbReference type="ARBA" id="ARBA00012947"/>
    </source>
</evidence>
<dbReference type="InterPro" id="IPR036704">
    <property type="entry name" value="RraA/RraA-like_sf"/>
</dbReference>
<sequence>MSNFGNRVYSKVNRPEKELVEQFSNLEVADISDCMNKMGCIDSSIRPFNDVNLLGTAVTVKVPGGNNLMFHAALSLAKEGDVIVVDGEGYTGRGICGENMIEIARQKGIRGFVVDGAIRDSKAAVNSKDFPVFAKMIQPNGAAKGNGPGEVNVPVSVGGTVIYPGDIIVGDEDGVVAVRPQYAETIAAETKELAEKQAKNLELIKAGKSDRSWVTKALENAGYKILDQTWDEN</sequence>
<protein>
    <recommendedName>
        <fullName evidence="7">Putative 4-hydroxy-4-methyl-2-oxoglutarate aldolase</fullName>
        <ecNumber evidence="6">4.1.1.112</ecNumber>
        <ecNumber evidence="5">4.1.3.17</ecNumber>
    </recommendedName>
    <alternativeName>
        <fullName evidence="11">Oxaloacetate decarboxylase</fullName>
    </alternativeName>
    <alternativeName>
        <fullName evidence="9">Regulator of ribonuclease activity homolog</fullName>
    </alternativeName>
    <alternativeName>
        <fullName evidence="10">RraA-like protein</fullName>
    </alternativeName>
</protein>
<dbReference type="EC" id="4.1.1.112" evidence="6"/>
<comment type="similarity">
    <text evidence="3">Belongs to the class II aldolase/RraA-like family.</text>
</comment>
<evidence type="ECO:0000256" key="2">
    <source>
        <dbReference type="ARBA" id="ARBA00001968"/>
    </source>
</evidence>
<evidence type="ECO:0000256" key="12">
    <source>
        <dbReference type="ARBA" id="ARBA00047973"/>
    </source>
</evidence>
<dbReference type="SUPFAM" id="SSF89562">
    <property type="entry name" value="RraA-like"/>
    <property type="match status" value="1"/>
</dbReference>
<comment type="subunit">
    <text evidence="4">Homotrimer.</text>
</comment>
<keyword evidence="14" id="KW-1185">Reference proteome</keyword>
<dbReference type="EMBL" id="BMLW01000016">
    <property type="protein sequence ID" value="GGP15820.1"/>
    <property type="molecule type" value="Genomic_DNA"/>
</dbReference>
<evidence type="ECO:0000256" key="8">
    <source>
        <dbReference type="ARBA" id="ARBA00025046"/>
    </source>
</evidence>
<comment type="catalytic activity">
    <reaction evidence="12">
        <text>oxaloacetate + H(+) = pyruvate + CO2</text>
        <dbReference type="Rhea" id="RHEA:15641"/>
        <dbReference type="ChEBI" id="CHEBI:15361"/>
        <dbReference type="ChEBI" id="CHEBI:15378"/>
        <dbReference type="ChEBI" id="CHEBI:16452"/>
        <dbReference type="ChEBI" id="CHEBI:16526"/>
        <dbReference type="EC" id="4.1.1.112"/>
    </reaction>
</comment>
<evidence type="ECO:0000313" key="14">
    <source>
        <dbReference type="Proteomes" id="UP000641206"/>
    </source>
</evidence>
<evidence type="ECO:0000256" key="9">
    <source>
        <dbReference type="ARBA" id="ARBA00029596"/>
    </source>
</evidence>
<evidence type="ECO:0000256" key="11">
    <source>
        <dbReference type="ARBA" id="ARBA00032305"/>
    </source>
</evidence>
<dbReference type="NCBIfam" id="NF004850">
    <property type="entry name" value="PRK06201.1"/>
    <property type="match status" value="1"/>
</dbReference>
<proteinExistence type="inferred from homology"/>
<name>A0ABQ2P1H6_9BACI</name>
<evidence type="ECO:0000256" key="10">
    <source>
        <dbReference type="ARBA" id="ARBA00030169"/>
    </source>
</evidence>
<dbReference type="CDD" id="cd16841">
    <property type="entry name" value="RraA_family"/>
    <property type="match status" value="1"/>
</dbReference>
<comment type="caution">
    <text evidence="13">The sequence shown here is derived from an EMBL/GenBank/DDBJ whole genome shotgun (WGS) entry which is preliminary data.</text>
</comment>
<keyword evidence="13" id="KW-0808">Transferase</keyword>
<comment type="catalytic activity">
    <reaction evidence="1">
        <text>4-hydroxy-4-methyl-2-oxoglutarate = 2 pyruvate</text>
        <dbReference type="Rhea" id="RHEA:22748"/>
        <dbReference type="ChEBI" id="CHEBI:15361"/>
        <dbReference type="ChEBI" id="CHEBI:58276"/>
        <dbReference type="EC" id="4.1.3.17"/>
    </reaction>
</comment>
<reference evidence="14" key="1">
    <citation type="journal article" date="2019" name="Int. J. Syst. Evol. Microbiol.">
        <title>The Global Catalogue of Microorganisms (GCM) 10K type strain sequencing project: providing services to taxonomists for standard genome sequencing and annotation.</title>
        <authorList>
            <consortium name="The Broad Institute Genomics Platform"/>
            <consortium name="The Broad Institute Genome Sequencing Center for Infectious Disease"/>
            <person name="Wu L."/>
            <person name="Ma J."/>
        </authorList>
    </citation>
    <scope>NUCLEOTIDE SEQUENCE [LARGE SCALE GENOMIC DNA]</scope>
    <source>
        <strain evidence="14">CGMCC 1.7693</strain>
    </source>
</reference>
<dbReference type="InterPro" id="IPR005493">
    <property type="entry name" value="RraA/RraA-like"/>
</dbReference>
<evidence type="ECO:0000256" key="1">
    <source>
        <dbReference type="ARBA" id="ARBA00001342"/>
    </source>
</evidence>
<dbReference type="GO" id="GO:0008168">
    <property type="term" value="F:methyltransferase activity"/>
    <property type="evidence" value="ECO:0007669"/>
    <property type="project" value="UniProtKB-KW"/>
</dbReference>
<gene>
    <name evidence="13" type="primary">menG</name>
    <name evidence="13" type="ORF">GCM10011346_45280</name>
</gene>
<evidence type="ECO:0000256" key="5">
    <source>
        <dbReference type="ARBA" id="ARBA00012213"/>
    </source>
</evidence>
<organism evidence="13 14">
    <name type="scientific">Oceanobacillus neutriphilus</name>
    <dbReference type="NCBI Taxonomy" id="531815"/>
    <lineage>
        <taxon>Bacteria</taxon>
        <taxon>Bacillati</taxon>
        <taxon>Bacillota</taxon>
        <taxon>Bacilli</taxon>
        <taxon>Bacillales</taxon>
        <taxon>Bacillaceae</taxon>
        <taxon>Oceanobacillus</taxon>
    </lineage>
</organism>
<accession>A0ABQ2P1H6</accession>
<dbReference type="EC" id="4.1.3.17" evidence="5"/>
<evidence type="ECO:0000256" key="3">
    <source>
        <dbReference type="ARBA" id="ARBA00008621"/>
    </source>
</evidence>
<dbReference type="PANTHER" id="PTHR33254:SF4">
    <property type="entry name" value="4-HYDROXY-4-METHYL-2-OXOGLUTARATE ALDOLASE 3-RELATED"/>
    <property type="match status" value="1"/>
</dbReference>
<keyword evidence="13" id="KW-0489">Methyltransferase</keyword>
<comment type="function">
    <text evidence="8">Catalyzes the aldol cleavage of 4-hydroxy-4-methyl-2-oxoglutarate (HMG) into 2 molecules of pyruvate. Also contains a secondary oxaloacetate (OAA) decarboxylase activity due to the common pyruvate enolate transition state formed following C-C bond cleavage in the retro-aldol and decarboxylation reactions.</text>
</comment>